<sequence length="48" mass="5272">MKALDALALNRPDRRRQQALKALAALAVAERDIRALGTARADRARSDD</sequence>
<keyword evidence="2" id="KW-1185">Reference proteome</keyword>
<evidence type="ECO:0000313" key="1">
    <source>
        <dbReference type="EMBL" id="QLH84450.1"/>
    </source>
</evidence>
<dbReference type="GeneID" id="56085650"/>
<protein>
    <submittedName>
        <fullName evidence="1">Uncharacterized protein</fullName>
    </submittedName>
</protein>
<dbReference type="AlphaFoldDB" id="A0A7D5TCA3"/>
<accession>A0A7D5TCA3</accession>
<dbReference type="RefSeq" id="WP_179919533.1">
    <property type="nucleotide sequence ID" value="NZ_CP058909.1"/>
</dbReference>
<dbReference type="EMBL" id="CP058909">
    <property type="protein sequence ID" value="QLH84450.1"/>
    <property type="molecule type" value="Genomic_DNA"/>
</dbReference>
<reference evidence="1 2" key="1">
    <citation type="submission" date="2020-07" db="EMBL/GenBank/DDBJ databases">
        <title>Halosimplex litoreum sp. nov. and Halosimplex rubrum sp. nov., isolated from different salt environments.</title>
        <authorList>
            <person name="Cui H."/>
        </authorList>
    </citation>
    <scope>NUCLEOTIDE SEQUENCE [LARGE SCALE GENOMIC DNA]</scope>
    <source>
        <strain evidence="1 2">R2</strain>
    </source>
</reference>
<dbReference type="KEGG" id="hpel:HZS54_23635"/>
<name>A0A7D5TCA3_9EURY</name>
<organism evidence="1 2">
    <name type="scientific">Halosimplex pelagicum</name>
    <dbReference type="NCBI Taxonomy" id="869886"/>
    <lineage>
        <taxon>Archaea</taxon>
        <taxon>Methanobacteriati</taxon>
        <taxon>Methanobacteriota</taxon>
        <taxon>Stenosarchaea group</taxon>
        <taxon>Halobacteria</taxon>
        <taxon>Halobacteriales</taxon>
        <taxon>Haloarculaceae</taxon>
        <taxon>Halosimplex</taxon>
    </lineage>
</organism>
<proteinExistence type="predicted"/>
<gene>
    <name evidence="1" type="ORF">HZS54_23635</name>
</gene>
<dbReference type="Proteomes" id="UP000509346">
    <property type="component" value="Chromosome"/>
</dbReference>
<evidence type="ECO:0000313" key="2">
    <source>
        <dbReference type="Proteomes" id="UP000509346"/>
    </source>
</evidence>